<dbReference type="AlphaFoldDB" id="A0A350H931"/>
<proteinExistence type="predicted"/>
<evidence type="ECO:0000313" key="2">
    <source>
        <dbReference type="EMBL" id="HAV92047.1"/>
    </source>
</evidence>
<reference evidence="2 3" key="1">
    <citation type="journal article" date="2018" name="Nat. Biotechnol.">
        <title>A standardized bacterial taxonomy based on genome phylogeny substantially revises the tree of life.</title>
        <authorList>
            <person name="Parks D.H."/>
            <person name="Chuvochina M."/>
            <person name="Waite D.W."/>
            <person name="Rinke C."/>
            <person name="Skarshewski A."/>
            <person name="Chaumeil P.A."/>
            <person name="Hugenholtz P."/>
        </authorList>
    </citation>
    <scope>NUCLEOTIDE SEQUENCE [LARGE SCALE GENOMIC DNA]</scope>
    <source>
        <strain evidence="2">UBA9956</strain>
    </source>
</reference>
<organism evidence="2 3">
    <name type="scientific">candidate division WOR-3 bacterium</name>
    <dbReference type="NCBI Taxonomy" id="2052148"/>
    <lineage>
        <taxon>Bacteria</taxon>
        <taxon>Bacteria division WOR-3</taxon>
    </lineage>
</organism>
<accession>A0A350H931</accession>
<gene>
    <name evidence="2" type="ORF">DCW38_02570</name>
</gene>
<keyword evidence="1" id="KW-0472">Membrane</keyword>
<evidence type="ECO:0000313" key="3">
    <source>
        <dbReference type="Proteomes" id="UP000264062"/>
    </source>
</evidence>
<comment type="caution">
    <text evidence="2">The sequence shown here is derived from an EMBL/GenBank/DDBJ whole genome shotgun (WGS) entry which is preliminary data.</text>
</comment>
<keyword evidence="1" id="KW-1133">Transmembrane helix</keyword>
<protein>
    <submittedName>
        <fullName evidence="2">Uncharacterized protein</fullName>
    </submittedName>
</protein>
<evidence type="ECO:0000256" key="1">
    <source>
        <dbReference type="SAM" id="Phobius"/>
    </source>
</evidence>
<dbReference type="EMBL" id="DMZY01000079">
    <property type="protein sequence ID" value="HAV92047.1"/>
    <property type="molecule type" value="Genomic_DNA"/>
</dbReference>
<dbReference type="Proteomes" id="UP000264062">
    <property type="component" value="Unassembled WGS sequence"/>
</dbReference>
<feature type="transmembrane region" description="Helical" evidence="1">
    <location>
        <begin position="76"/>
        <end position="100"/>
    </location>
</feature>
<name>A0A350H931_UNCW3</name>
<sequence length="130" mass="15267">MKHIDPVKLSALADNEYTLNEREIKHLRKCKKCEKNFLDMKSLKQTVKSAQFCENADFDIIIDYNQPKKNREIYALTFKMSFTLLFLVSFITGIVITGTIKKDNENYSNRNEFNEMGSKYAGKQYVFPFK</sequence>
<keyword evidence="1" id="KW-0812">Transmembrane</keyword>